<dbReference type="GO" id="GO:0043190">
    <property type="term" value="C:ATP-binding cassette (ABC) transporter complex"/>
    <property type="evidence" value="ECO:0007669"/>
    <property type="project" value="InterPro"/>
</dbReference>
<keyword evidence="6 11" id="KW-0812">Transmembrane</keyword>
<keyword evidence="3 11" id="KW-0813">Transport</keyword>
<comment type="similarity">
    <text evidence="2 11">Belongs to the ABC-2 integral membrane protein family.</text>
</comment>
<evidence type="ECO:0000256" key="2">
    <source>
        <dbReference type="ARBA" id="ARBA00007783"/>
    </source>
</evidence>
<keyword evidence="8 11" id="KW-1133">Transmembrane helix</keyword>
<evidence type="ECO:0000256" key="11">
    <source>
        <dbReference type="RuleBase" id="RU361157"/>
    </source>
</evidence>
<reference evidence="13 14" key="1">
    <citation type="submission" date="2015-12" db="EMBL/GenBank/DDBJ databases">
        <title>Genome sequence of Oceanibaculum pacificum MCCC 1A02656.</title>
        <authorList>
            <person name="Lu L."/>
            <person name="Lai Q."/>
            <person name="Shao Z."/>
            <person name="Qian P."/>
        </authorList>
    </citation>
    <scope>NUCLEOTIDE SEQUENCE [LARGE SCALE GENOMIC DNA]</scope>
    <source>
        <strain evidence="13 14">MCCC 1A02656</strain>
    </source>
</reference>
<comment type="subcellular location">
    <subcellularLocation>
        <location evidence="11">Cell inner membrane</location>
        <topology evidence="11">Multi-pass membrane protein</topology>
    </subcellularLocation>
    <subcellularLocation>
        <location evidence="1">Cell membrane</location>
        <topology evidence="1">Multi-pass membrane protein</topology>
    </subcellularLocation>
</comment>
<evidence type="ECO:0000256" key="8">
    <source>
        <dbReference type="ARBA" id="ARBA00022989"/>
    </source>
</evidence>
<feature type="transmembrane region" description="Helical" evidence="11">
    <location>
        <begin position="242"/>
        <end position="263"/>
    </location>
</feature>
<dbReference type="Pfam" id="PF01061">
    <property type="entry name" value="ABC2_membrane"/>
    <property type="match status" value="1"/>
</dbReference>
<keyword evidence="7" id="KW-0972">Capsule biogenesis/degradation</keyword>
<keyword evidence="5" id="KW-0762">Sugar transport</keyword>
<organism evidence="13 14">
    <name type="scientific">Oceanibaculum pacificum</name>
    <dbReference type="NCBI Taxonomy" id="580166"/>
    <lineage>
        <taxon>Bacteria</taxon>
        <taxon>Pseudomonadati</taxon>
        <taxon>Pseudomonadota</taxon>
        <taxon>Alphaproteobacteria</taxon>
        <taxon>Rhodospirillales</taxon>
        <taxon>Oceanibaculaceae</taxon>
        <taxon>Oceanibaculum</taxon>
    </lineage>
</organism>
<keyword evidence="9" id="KW-0625">Polysaccharide transport</keyword>
<protein>
    <recommendedName>
        <fullName evidence="11">Transport permease protein</fullName>
    </recommendedName>
</protein>
<proteinExistence type="inferred from homology"/>
<dbReference type="InterPro" id="IPR047817">
    <property type="entry name" value="ABC2_TM_bact-type"/>
</dbReference>
<keyword evidence="10 11" id="KW-0472">Membrane</keyword>
<dbReference type="GO" id="GO:0015920">
    <property type="term" value="P:lipopolysaccharide transport"/>
    <property type="evidence" value="ECO:0007669"/>
    <property type="project" value="TreeGrafter"/>
</dbReference>
<feature type="domain" description="ABC transmembrane type-2" evidence="12">
    <location>
        <begin position="36"/>
        <end position="266"/>
    </location>
</feature>
<evidence type="ECO:0000256" key="9">
    <source>
        <dbReference type="ARBA" id="ARBA00023047"/>
    </source>
</evidence>
<evidence type="ECO:0000256" key="6">
    <source>
        <dbReference type="ARBA" id="ARBA00022692"/>
    </source>
</evidence>
<sequence>MLRSPFLVFYSLLRHRHLIVQMSMQEVRARYSGSVLGIVWSFFNPLLQLTVYTFVFGYIFQARWGMATGDGGFASKLEFAVILFTGLILHSFFAECINRAPGLMQENANLVKRVVFPLEVLPWVAVGSALFHLAVGFCVLAIGIVVVFGTVHWTAILVVLPILSLLLIAVGATWFLASIGVFFRDIGQAMGPVTMILLFVSPILFPVDRLPETFRFLLLLNPLTIPVEQARAVLLWGELPNWLLLGQHFAVGLVIAWIGYYWFARTHKAFADVI</sequence>
<dbReference type="Proteomes" id="UP000076400">
    <property type="component" value="Unassembled WGS sequence"/>
</dbReference>
<dbReference type="PROSITE" id="PS51012">
    <property type="entry name" value="ABC_TM2"/>
    <property type="match status" value="1"/>
</dbReference>
<name>A0A154WF12_9PROT</name>
<dbReference type="GO" id="GO:0140359">
    <property type="term" value="F:ABC-type transporter activity"/>
    <property type="evidence" value="ECO:0007669"/>
    <property type="project" value="InterPro"/>
</dbReference>
<dbReference type="PRINTS" id="PR00164">
    <property type="entry name" value="ABC2TRNSPORT"/>
</dbReference>
<accession>A0A154WF12</accession>
<comment type="caution">
    <text evidence="13">The sequence shown here is derived from an EMBL/GenBank/DDBJ whole genome shotgun (WGS) entry which is preliminary data.</text>
</comment>
<feature type="transmembrane region" description="Helical" evidence="11">
    <location>
        <begin position="79"/>
        <end position="100"/>
    </location>
</feature>
<keyword evidence="14" id="KW-1185">Reference proteome</keyword>
<dbReference type="AlphaFoldDB" id="A0A154WF12"/>
<dbReference type="EMBL" id="LPXN01000057">
    <property type="protein sequence ID" value="KZD12102.1"/>
    <property type="molecule type" value="Genomic_DNA"/>
</dbReference>
<evidence type="ECO:0000256" key="4">
    <source>
        <dbReference type="ARBA" id="ARBA00022475"/>
    </source>
</evidence>
<evidence type="ECO:0000256" key="7">
    <source>
        <dbReference type="ARBA" id="ARBA00022903"/>
    </source>
</evidence>
<dbReference type="InterPro" id="IPR013525">
    <property type="entry name" value="ABC2_TM"/>
</dbReference>
<feature type="transmembrane region" description="Helical" evidence="11">
    <location>
        <begin position="153"/>
        <end position="177"/>
    </location>
</feature>
<feature type="transmembrane region" description="Helical" evidence="11">
    <location>
        <begin position="31"/>
        <end position="59"/>
    </location>
</feature>
<dbReference type="PANTHER" id="PTHR30413">
    <property type="entry name" value="INNER MEMBRANE TRANSPORT PERMEASE"/>
    <property type="match status" value="1"/>
</dbReference>
<dbReference type="GO" id="GO:0015774">
    <property type="term" value="P:polysaccharide transport"/>
    <property type="evidence" value="ECO:0007669"/>
    <property type="project" value="UniProtKB-KW"/>
</dbReference>
<evidence type="ECO:0000256" key="3">
    <source>
        <dbReference type="ARBA" id="ARBA00022448"/>
    </source>
</evidence>
<evidence type="ECO:0000256" key="10">
    <source>
        <dbReference type="ARBA" id="ARBA00023136"/>
    </source>
</evidence>
<comment type="caution">
    <text evidence="11">Lacks conserved residue(s) required for the propagation of feature annotation.</text>
</comment>
<dbReference type="STRING" id="580166.AUP43_05500"/>
<feature type="transmembrane region" description="Helical" evidence="11">
    <location>
        <begin position="120"/>
        <end position="147"/>
    </location>
</feature>
<evidence type="ECO:0000256" key="5">
    <source>
        <dbReference type="ARBA" id="ARBA00022597"/>
    </source>
</evidence>
<dbReference type="PANTHER" id="PTHR30413:SF10">
    <property type="entry name" value="CAPSULE POLYSACCHARIDE EXPORT INNER-MEMBRANE PROTEIN CTRC"/>
    <property type="match status" value="1"/>
</dbReference>
<evidence type="ECO:0000259" key="12">
    <source>
        <dbReference type="PROSITE" id="PS51012"/>
    </source>
</evidence>
<evidence type="ECO:0000313" key="13">
    <source>
        <dbReference type="EMBL" id="KZD12102.1"/>
    </source>
</evidence>
<keyword evidence="4 11" id="KW-1003">Cell membrane</keyword>
<gene>
    <name evidence="13" type="ORF">AUP43_05500</name>
</gene>
<dbReference type="InterPro" id="IPR000412">
    <property type="entry name" value="ABC_2_transport"/>
</dbReference>
<evidence type="ECO:0000313" key="14">
    <source>
        <dbReference type="Proteomes" id="UP000076400"/>
    </source>
</evidence>
<evidence type="ECO:0000256" key="1">
    <source>
        <dbReference type="ARBA" id="ARBA00004651"/>
    </source>
</evidence>